<organism evidence="13 14">
    <name type="scientific">Wickerhamomyces mucosus</name>
    <dbReference type="NCBI Taxonomy" id="1378264"/>
    <lineage>
        <taxon>Eukaryota</taxon>
        <taxon>Fungi</taxon>
        <taxon>Dikarya</taxon>
        <taxon>Ascomycota</taxon>
        <taxon>Saccharomycotina</taxon>
        <taxon>Saccharomycetes</taxon>
        <taxon>Phaffomycetales</taxon>
        <taxon>Wickerhamomycetaceae</taxon>
        <taxon>Wickerhamomyces</taxon>
    </lineage>
</organism>
<evidence type="ECO:0000256" key="9">
    <source>
        <dbReference type="ARBA" id="ARBA00023006"/>
    </source>
</evidence>
<proteinExistence type="inferred from homology"/>
<dbReference type="GO" id="GO:0004197">
    <property type="term" value="F:cysteine-type endopeptidase activity"/>
    <property type="evidence" value="ECO:0007669"/>
    <property type="project" value="TreeGrafter"/>
</dbReference>
<dbReference type="GO" id="GO:0005634">
    <property type="term" value="C:nucleus"/>
    <property type="evidence" value="ECO:0007669"/>
    <property type="project" value="UniProtKB-SubCell"/>
</dbReference>
<dbReference type="InterPro" id="IPR005078">
    <property type="entry name" value="Peptidase_C54"/>
</dbReference>
<evidence type="ECO:0000256" key="6">
    <source>
        <dbReference type="ARBA" id="ARBA00022801"/>
    </source>
</evidence>
<comment type="caution">
    <text evidence="13">The sequence shown here is derived from an EMBL/GenBank/DDBJ whole genome shotgun (WGS) entry which is preliminary data.</text>
</comment>
<keyword evidence="7" id="KW-0788">Thiol protease</keyword>
<dbReference type="EC" id="3.4.22.-" evidence="11"/>
<dbReference type="PANTHER" id="PTHR22624:SF49">
    <property type="entry name" value="CYSTEINE PROTEASE"/>
    <property type="match status" value="1"/>
</dbReference>
<dbReference type="AlphaFoldDB" id="A0A9P8PI45"/>
<dbReference type="Proteomes" id="UP000769528">
    <property type="component" value="Unassembled WGS sequence"/>
</dbReference>
<comment type="function">
    <text evidence="11">Required for selective autophagic degradation of the nucleus (nucleophagy) as well as for mitophagy which contributes to regulate mitochondrial quantity and quality by eliminating the mitochondria to a basal level to fulfill cellular energy requirements and preventing excess ROS production.</text>
</comment>
<comment type="catalytic activity">
    <reaction evidence="10">
        <text>[protein]-C-terminal L-amino acid-glycyl-phosphatidylethanolamide + H2O = [protein]-C-terminal L-amino acid-glycine + a 1,2-diacyl-sn-glycero-3-phosphoethanolamine</text>
        <dbReference type="Rhea" id="RHEA:67548"/>
        <dbReference type="Rhea" id="RHEA-COMP:17323"/>
        <dbReference type="Rhea" id="RHEA-COMP:17324"/>
        <dbReference type="ChEBI" id="CHEBI:15377"/>
        <dbReference type="ChEBI" id="CHEBI:64612"/>
        <dbReference type="ChEBI" id="CHEBI:172940"/>
        <dbReference type="ChEBI" id="CHEBI:172941"/>
    </reaction>
    <physiologicalReaction direction="left-to-right" evidence="10">
        <dbReference type="Rhea" id="RHEA:67549"/>
    </physiologicalReaction>
</comment>
<keyword evidence="9" id="KW-0072">Autophagy</keyword>
<dbReference type="InterPro" id="IPR038765">
    <property type="entry name" value="Papain-like_cys_pep_sf"/>
</dbReference>
<dbReference type="SUPFAM" id="SSF54001">
    <property type="entry name" value="Cysteine proteinases"/>
    <property type="match status" value="1"/>
</dbReference>
<protein>
    <recommendedName>
        <fullName evidence="11">Cysteine protease</fullName>
        <ecNumber evidence="11">3.4.22.-</ecNumber>
    </recommendedName>
</protein>
<evidence type="ECO:0000256" key="7">
    <source>
        <dbReference type="ARBA" id="ARBA00022807"/>
    </source>
</evidence>
<dbReference type="GO" id="GO:0000045">
    <property type="term" value="P:autophagosome assembly"/>
    <property type="evidence" value="ECO:0007669"/>
    <property type="project" value="TreeGrafter"/>
</dbReference>
<reference evidence="13" key="2">
    <citation type="submission" date="2021-01" db="EMBL/GenBank/DDBJ databases">
        <authorList>
            <person name="Schikora-Tamarit M.A."/>
        </authorList>
    </citation>
    <scope>NUCLEOTIDE SEQUENCE</scope>
    <source>
        <strain evidence="13">CBS6341</strain>
    </source>
</reference>
<accession>A0A9P8PI45</accession>
<evidence type="ECO:0000256" key="3">
    <source>
        <dbReference type="ARBA" id="ARBA00022448"/>
    </source>
</evidence>
<keyword evidence="11" id="KW-0539">Nucleus</keyword>
<name>A0A9P8PI45_9ASCO</name>
<dbReference type="PANTHER" id="PTHR22624">
    <property type="entry name" value="CYSTEINE PROTEASE ATG4"/>
    <property type="match status" value="1"/>
</dbReference>
<dbReference type="GO" id="GO:0016485">
    <property type="term" value="P:protein processing"/>
    <property type="evidence" value="ECO:0007669"/>
    <property type="project" value="TreeGrafter"/>
</dbReference>
<evidence type="ECO:0000256" key="11">
    <source>
        <dbReference type="RuleBase" id="RU363115"/>
    </source>
</evidence>
<evidence type="ECO:0000256" key="8">
    <source>
        <dbReference type="ARBA" id="ARBA00022927"/>
    </source>
</evidence>
<dbReference type="GO" id="GO:0019786">
    <property type="term" value="F:protein-phosphatidylethanolamide deconjugating activity"/>
    <property type="evidence" value="ECO:0007669"/>
    <property type="project" value="InterPro"/>
</dbReference>
<keyword evidence="14" id="KW-1185">Reference proteome</keyword>
<evidence type="ECO:0000259" key="12">
    <source>
        <dbReference type="Pfam" id="PF03416"/>
    </source>
</evidence>
<keyword evidence="6 11" id="KW-0378">Hydrolase</keyword>
<dbReference type="GO" id="GO:0000407">
    <property type="term" value="C:phagophore assembly site"/>
    <property type="evidence" value="ECO:0007669"/>
    <property type="project" value="UniProtKB-SubCell"/>
</dbReference>
<sequence>MSSHGFQRIVELFWDKDLENNDSVNPIVVLGKIYDSHTNQDKNTGENDPISNRGISSVSDNSLQDLKQIFKKFTNSNSQSIPIDLEWPENFLDDVYTRLWFTYRTKFPPIPRDKDGPSPLTIQNLIRGQNIDLNNENFTTDCGWGCMIRTAQTLLANALLNLEFGRDFKFDLNIRNEEHDKIVTWFADEPSQPFSIHKIVDQGKILSGKKAGEWFGPSAAARSIQSLCNEFKSCGLNVYIGGDSGDIYERDFLAKAMGIKDDEFVPTLILLGVRLGVENVNSLYWQSLRDILSLEESVGISGGRPSSSHYFLGYQGDFLFYLDPHLPQPALKSEELEQSISDSTEIISNLDIKSVHTKKLRKIHLNDVDPSMLLGFLIKDEQQWYNFKSEIGDAENKIVHISSDQSLPDLSNRVPSFTVYENNNDSFVDIGLEYDEIQKKNENPKSIDSDGQETLNILHKENKNQDEEKLDVLEIESQSQNVIIGSKNQVEDNDDSVVVLNEDSSDIIIDDSIGVVSSETFDEISNSIKDDYENISTGVKADESLREEPYLIGSAEMEISETWENEIKDNYEYYE</sequence>
<keyword evidence="8" id="KW-0653">Protein transport</keyword>
<dbReference type="GO" id="GO:0034727">
    <property type="term" value="P:piecemeal microautophagy of the nucleus"/>
    <property type="evidence" value="ECO:0007669"/>
    <property type="project" value="TreeGrafter"/>
</dbReference>
<evidence type="ECO:0000313" key="14">
    <source>
        <dbReference type="Proteomes" id="UP000769528"/>
    </source>
</evidence>
<dbReference type="OrthoDB" id="2960936at2759"/>
<keyword evidence="3" id="KW-0813">Transport</keyword>
<dbReference type="GO" id="GO:0000423">
    <property type="term" value="P:mitophagy"/>
    <property type="evidence" value="ECO:0007669"/>
    <property type="project" value="TreeGrafter"/>
</dbReference>
<keyword evidence="4 11" id="KW-0963">Cytoplasm</keyword>
<keyword evidence="5 11" id="KW-0645">Protease</keyword>
<gene>
    <name evidence="13" type="ORF">WICMUC_004267</name>
</gene>
<evidence type="ECO:0000256" key="4">
    <source>
        <dbReference type="ARBA" id="ARBA00022490"/>
    </source>
</evidence>
<evidence type="ECO:0000256" key="10">
    <source>
        <dbReference type="ARBA" id="ARBA00029362"/>
    </source>
</evidence>
<evidence type="ECO:0000256" key="5">
    <source>
        <dbReference type="ARBA" id="ARBA00022670"/>
    </source>
</evidence>
<evidence type="ECO:0000256" key="1">
    <source>
        <dbReference type="ARBA" id="ARBA00004329"/>
    </source>
</evidence>
<comment type="subcellular location">
    <subcellularLocation>
        <location evidence="11">Nucleus</location>
    </subcellularLocation>
    <subcellularLocation>
        <location evidence="11">Cytoplasm</location>
    </subcellularLocation>
    <subcellularLocation>
        <location evidence="1">Preautophagosomal structure</location>
    </subcellularLocation>
</comment>
<feature type="domain" description="Peptidase C54 catalytic" evidence="12">
    <location>
        <begin position="89"/>
        <end position="389"/>
    </location>
</feature>
<reference evidence="13" key="1">
    <citation type="journal article" date="2021" name="Open Biol.">
        <title>Shared evolutionary footprints suggest mitochondrial oxidative damage underlies multiple complex I losses in fungi.</title>
        <authorList>
            <person name="Schikora-Tamarit M.A."/>
            <person name="Marcet-Houben M."/>
            <person name="Nosek J."/>
            <person name="Gabaldon T."/>
        </authorList>
    </citation>
    <scope>NUCLEOTIDE SEQUENCE</scope>
    <source>
        <strain evidence="13">CBS6341</strain>
    </source>
</reference>
<dbReference type="Pfam" id="PF03416">
    <property type="entry name" value="Peptidase_C54"/>
    <property type="match status" value="1"/>
</dbReference>
<dbReference type="InterPro" id="IPR046792">
    <property type="entry name" value="Peptidase_C54_cat"/>
</dbReference>
<dbReference type="GO" id="GO:0015031">
    <property type="term" value="P:protein transport"/>
    <property type="evidence" value="ECO:0007669"/>
    <property type="project" value="UniProtKB-KW"/>
</dbReference>
<evidence type="ECO:0000256" key="2">
    <source>
        <dbReference type="ARBA" id="ARBA00010958"/>
    </source>
</evidence>
<evidence type="ECO:0000313" key="13">
    <source>
        <dbReference type="EMBL" id="KAH3672431.1"/>
    </source>
</evidence>
<dbReference type="GO" id="GO:0035973">
    <property type="term" value="P:aggrephagy"/>
    <property type="evidence" value="ECO:0007669"/>
    <property type="project" value="TreeGrafter"/>
</dbReference>
<dbReference type="EMBL" id="JAEUBF010001150">
    <property type="protein sequence ID" value="KAH3672431.1"/>
    <property type="molecule type" value="Genomic_DNA"/>
</dbReference>
<comment type="similarity">
    <text evidence="2 11">Belongs to the peptidase C54 family.</text>
</comment>